<evidence type="ECO:0000313" key="4">
    <source>
        <dbReference type="Proteomes" id="UP000192656"/>
    </source>
</evidence>
<name>A0A1W2D269_9HYPH</name>
<evidence type="ECO:0000256" key="1">
    <source>
        <dbReference type="SAM" id="MobiDB-lite"/>
    </source>
</evidence>
<dbReference type="Proteomes" id="UP000192656">
    <property type="component" value="Unassembled WGS sequence"/>
</dbReference>
<accession>A0A1W2D269</accession>
<evidence type="ECO:0000313" key="3">
    <source>
        <dbReference type="EMBL" id="SMC91216.1"/>
    </source>
</evidence>
<feature type="domain" description="Acyclic terpene utilisation N-terminal" evidence="2">
    <location>
        <begin position="60"/>
        <end position="155"/>
    </location>
</feature>
<keyword evidence="4" id="KW-1185">Reference proteome</keyword>
<protein>
    <recommendedName>
        <fullName evidence="2">Acyclic terpene utilisation N-terminal domain-containing protein</fullName>
    </recommendedName>
</protein>
<proteinExistence type="predicted"/>
<evidence type="ECO:0000259" key="2">
    <source>
        <dbReference type="Pfam" id="PF07287"/>
    </source>
</evidence>
<dbReference type="Pfam" id="PF07287">
    <property type="entry name" value="AtuA"/>
    <property type="match status" value="1"/>
</dbReference>
<dbReference type="STRING" id="937218.SAMN06297251_11244"/>
<dbReference type="InterPro" id="IPR010839">
    <property type="entry name" value="AtuA_N"/>
</dbReference>
<dbReference type="EMBL" id="FWXR01000012">
    <property type="protein sequence ID" value="SMC91216.1"/>
    <property type="molecule type" value="Genomic_DNA"/>
</dbReference>
<sequence length="239" mass="25641">MPWRAARTSVWSASARSLSTRCEVIWPSSASSRRRGRRTSRDWRKPCPTRPATCLPSEAGGPACLMFETLAERTLALAQLERGAGRIGYDAHLLARLSPILKDCLDYRIAIIGNFGAADPEGAAEAIAQLALRIGCRAPRIAIVTGDDLSPAAADDELASLLAAAVPRVKRLSARTPIWGPVRSPRRSPKAPTSSSLAVSPTPLSPSAPSRRISAGIWGMMTASPPRPWLAIFSNAERR</sequence>
<organism evidence="3 4">
    <name type="scientific">Fulvimarina manganoxydans</name>
    <dbReference type="NCBI Taxonomy" id="937218"/>
    <lineage>
        <taxon>Bacteria</taxon>
        <taxon>Pseudomonadati</taxon>
        <taxon>Pseudomonadota</taxon>
        <taxon>Alphaproteobacteria</taxon>
        <taxon>Hyphomicrobiales</taxon>
        <taxon>Aurantimonadaceae</taxon>
        <taxon>Fulvimarina</taxon>
    </lineage>
</organism>
<feature type="region of interest" description="Disordered" evidence="1">
    <location>
        <begin position="180"/>
        <end position="210"/>
    </location>
</feature>
<reference evidence="3 4" key="1">
    <citation type="submission" date="2017-04" db="EMBL/GenBank/DDBJ databases">
        <authorList>
            <person name="Afonso C.L."/>
            <person name="Miller P.J."/>
            <person name="Scott M.A."/>
            <person name="Spackman E."/>
            <person name="Goraichik I."/>
            <person name="Dimitrov K.M."/>
            <person name="Suarez D.L."/>
            <person name="Swayne D.E."/>
        </authorList>
    </citation>
    <scope>NUCLEOTIDE SEQUENCE [LARGE SCALE GENOMIC DNA]</scope>
    <source>
        <strain evidence="3 4">CGMCC 1.10972</strain>
    </source>
</reference>
<gene>
    <name evidence="3" type="ORF">SAMN06297251_11244</name>
</gene>
<dbReference type="AlphaFoldDB" id="A0A1W2D269"/>